<evidence type="ECO:0000256" key="5">
    <source>
        <dbReference type="PIRSR" id="PIRSR615500-1"/>
    </source>
</evidence>
<dbReference type="PANTHER" id="PTHR43806:SF65">
    <property type="entry name" value="SERINE PROTEASE APRX"/>
    <property type="match status" value="1"/>
</dbReference>
<feature type="active site" description="Charge relay system" evidence="5 6">
    <location>
        <position position="449"/>
    </location>
</feature>
<evidence type="ECO:0000256" key="1">
    <source>
        <dbReference type="ARBA" id="ARBA00011073"/>
    </source>
</evidence>
<feature type="region of interest" description="Disordered" evidence="7">
    <location>
        <begin position="1210"/>
        <end position="1258"/>
    </location>
</feature>
<dbReference type="Gene3D" id="3.40.50.200">
    <property type="entry name" value="Peptidase S8/S53 domain"/>
    <property type="match status" value="1"/>
</dbReference>
<evidence type="ECO:0000313" key="10">
    <source>
        <dbReference type="EMBL" id="AAP48601.1"/>
    </source>
</evidence>
<dbReference type="GO" id="GO:0006508">
    <property type="term" value="P:proteolysis"/>
    <property type="evidence" value="ECO:0007669"/>
    <property type="project" value="UniProtKB-KW"/>
</dbReference>
<evidence type="ECO:0000256" key="7">
    <source>
        <dbReference type="SAM" id="MobiDB-lite"/>
    </source>
</evidence>
<dbReference type="SUPFAM" id="SSF52743">
    <property type="entry name" value="Subtilisin-like"/>
    <property type="match status" value="1"/>
</dbReference>
<dbReference type="InterPro" id="IPR022398">
    <property type="entry name" value="Peptidase_S8_His-AS"/>
</dbReference>
<reference evidence="10" key="2">
    <citation type="journal article" date="2005" name="Appl. Environ. Microbiol.">
        <title>Heterologous expression of novobiocin and clorobiocin biosynthetic gene clusters.</title>
        <authorList>
            <person name="Eustaquio A.S."/>
            <person name="Gust B."/>
            <person name="Galm U."/>
            <person name="Li S.M."/>
            <person name="Chater K.F."/>
            <person name="Heide L."/>
        </authorList>
    </citation>
    <scope>NUCLEOTIDE SEQUENCE</scope>
    <source>
        <strain evidence="10">NCIMB 11891</strain>
    </source>
</reference>
<feature type="region of interest" description="Disordered" evidence="7">
    <location>
        <begin position="1078"/>
        <end position="1110"/>
    </location>
</feature>
<dbReference type="PANTHER" id="PTHR43806">
    <property type="entry name" value="PEPTIDASE S8"/>
    <property type="match status" value="1"/>
</dbReference>
<feature type="region of interest" description="Disordered" evidence="7">
    <location>
        <begin position="504"/>
        <end position="530"/>
    </location>
</feature>
<dbReference type="EMBL" id="AY227005">
    <property type="protein sequence ID" value="AAP48601.1"/>
    <property type="molecule type" value="Genomic_DNA"/>
</dbReference>
<feature type="active site" description="Charge relay system" evidence="5 6">
    <location>
        <position position="272"/>
    </location>
</feature>
<evidence type="ECO:0000256" key="6">
    <source>
        <dbReference type="PROSITE-ProRule" id="PRU01240"/>
    </source>
</evidence>
<sequence>MRRIPLVAAVSVGLTLAAGAVAPVSASSPGGAQDRPSASGSAAPESAASVRLITGDRVTLGKDDAGGPIVSVEPGPGRGGIIFQTLEQDGRLTVLPSDAGDLVSAGRLDRKLFDVTSLVAQRYDEAHTSALPLIVSESGKKAEATVRRLTALADDGSAVRRLESIDARAVRVSPADLGAFWKQLAPAGPSINSAALDAVPKVWLDGRVSASLDRSTAQIGAPDVWKSGLRGERVKVAVLDTGADQTHPDLAGRIAAAEDFSGSSGTADGFGHGTHVASIVGGSGKASGGTRQGVAPAAELMIGKVLGDDGFGSESQVIAGMEWAAAKGAEVVNMSLGSDAPSDGTDPMSLAVNELSESSGALFVVAAGNSGPGSGTIGSPGAADAALTVGAVDRDDSLAEFSSRGPRSGDEAVKPDVTAPGVGIVAARATGTGMGDPVDDGYTAASGTSMATPHVAGAAALLAQRHPDWSAAQLKDALVSTARTIAGQQVTEQGGGRIDLAAAAARRGEPPPAPSPSAPSRRGTVRRAPRRCATPIPRTRRSRWHSAVKLATGGGREPADGAVRPGSDSVRVPAGSTAQVPLAVEPARAAQGDYYGYVTATPSDGSAPVHTTLSLIVQGPTHKLTVNTVDHKGNRVQALPTIWGAKGFVGYTGTDPAVAEVEEGTYQVNTSSLDMASDGEELRHVVLPEVKVTKDMTVTLDARRTTLVDIRTPRPAEQRGILSYQTYRKIDGKGLIQGTMYFDVAKRLYVSPTSTVTEGTFEFASRWQLTAPLLETAVPGTISTSAPTTCRPRPSSTSGVPGPPLEVDAGDAKAPKFGKVRGKLAVVTNKEGESERDLVAKAAAAGARGVMLVHDSDIAWTRWRPDGERLALPTVRIGASAGAELLKRIDRRATTVRFGGTARSPYLYDVMQVSSQGIPRRVVHTVSERNSAIVRSTYADNGGSPWASEQRFARRPYQDASWNQYTRHVATGIERTEYVSAGDTDWRHMVHHETTFDMDMPLIVGMGDTARTYRPGERVAETWQGAVVRPSIPRGTRTPSVREGNVLSLRIPEFTDSTAGHRRGWWWVTGSACRVRPTTARRVTRRRPCSTATGRRPPRRTAPGTDFPVPSGAADYRLDLTTSRKSPEWAYATATDTSWSFRSGAAGGATTLPLLQLDYDVPVDAHNAVGRGRSHTVGLTVRAQDGLPRPRGVTVKVEASYNDGRSWERATVKSRGSDGFSARIDRPDRQRGDAYDCASRPRTPRATVSGRRSNAPTCTADSGRGVLFPSTGGRVAASTRPPVCSTPMQYGMNH</sequence>
<comment type="similarity">
    <text evidence="1 6">Belongs to the peptidase S8 family.</text>
</comment>
<feature type="signal peptide" evidence="8">
    <location>
        <begin position="1"/>
        <end position="20"/>
    </location>
</feature>
<keyword evidence="8" id="KW-0732">Signal</keyword>
<protein>
    <submittedName>
        <fullName evidence="10">Probable secreted peptidase</fullName>
    </submittedName>
</protein>
<feature type="compositionally biased region" description="Low complexity" evidence="7">
    <location>
        <begin position="1089"/>
        <end position="1105"/>
    </location>
</feature>
<feature type="region of interest" description="Disordered" evidence="7">
    <location>
        <begin position="24"/>
        <end position="47"/>
    </location>
</feature>
<feature type="chain" id="PRO_5039690461" evidence="8">
    <location>
        <begin position="21"/>
        <end position="1294"/>
    </location>
</feature>
<evidence type="ECO:0000256" key="3">
    <source>
        <dbReference type="ARBA" id="ARBA00022801"/>
    </source>
</evidence>
<dbReference type="InterPro" id="IPR000209">
    <property type="entry name" value="Peptidase_S8/S53_dom"/>
</dbReference>
<dbReference type="PROSITE" id="PS00138">
    <property type="entry name" value="SUBTILASE_SER"/>
    <property type="match status" value="1"/>
</dbReference>
<feature type="domain" description="Peptidase S8/S53" evidence="9">
    <location>
        <begin position="231"/>
        <end position="489"/>
    </location>
</feature>
<keyword evidence="2 6" id="KW-0645">Protease</keyword>
<dbReference type="InterPro" id="IPR023828">
    <property type="entry name" value="Peptidase_S8_Ser-AS"/>
</dbReference>
<evidence type="ECO:0000256" key="8">
    <source>
        <dbReference type="SAM" id="SignalP"/>
    </source>
</evidence>
<dbReference type="InterPro" id="IPR015500">
    <property type="entry name" value="Peptidase_S8_subtilisin-rel"/>
</dbReference>
<keyword evidence="3 6" id="KW-0378">Hydrolase</keyword>
<feature type="compositionally biased region" description="Polar residues" evidence="7">
    <location>
        <begin position="783"/>
        <end position="799"/>
    </location>
</feature>
<evidence type="ECO:0000259" key="9">
    <source>
        <dbReference type="Pfam" id="PF00082"/>
    </source>
</evidence>
<keyword evidence="4 6" id="KW-0720">Serine protease</keyword>
<organism evidence="10">
    <name type="scientific">Actinoalloteichus cyanogriseus</name>
    <name type="common">Streptomyces caeruleus</name>
    <dbReference type="NCBI Taxonomy" id="2893586"/>
    <lineage>
        <taxon>Bacteria</taxon>
        <taxon>Bacillati</taxon>
        <taxon>Actinomycetota</taxon>
        <taxon>Actinomycetes</taxon>
        <taxon>Pseudonocardiales</taxon>
        <taxon>Pseudonocardiaceae</taxon>
        <taxon>Actinoalloteichus</taxon>
    </lineage>
</organism>
<accession>Q50HM7</accession>
<feature type="compositionally biased region" description="Basic and acidic residues" evidence="7">
    <location>
        <begin position="1223"/>
        <end position="1234"/>
    </location>
</feature>
<reference evidence="10" key="1">
    <citation type="submission" date="2003-01" db="EMBL/GenBank/DDBJ databases">
        <authorList>
            <person name="Steffensky M."/>
            <person name="Li S.-M."/>
            <person name="Heide L."/>
        </authorList>
    </citation>
    <scope>NUCLEOTIDE SEQUENCE</scope>
    <source>
        <strain evidence="10">NCIMB 11891</strain>
    </source>
</reference>
<proteinExistence type="inferred from homology"/>
<evidence type="ECO:0000256" key="2">
    <source>
        <dbReference type="ARBA" id="ARBA00022670"/>
    </source>
</evidence>
<dbReference type="InterPro" id="IPR036852">
    <property type="entry name" value="Peptidase_S8/S53_dom_sf"/>
</dbReference>
<dbReference type="Pfam" id="PF00082">
    <property type="entry name" value="Peptidase_S8"/>
    <property type="match status" value="1"/>
</dbReference>
<feature type="active site" description="Charge relay system" evidence="5 6">
    <location>
        <position position="240"/>
    </location>
</feature>
<dbReference type="PRINTS" id="PR00723">
    <property type="entry name" value="SUBTILISIN"/>
</dbReference>
<dbReference type="GO" id="GO:0004252">
    <property type="term" value="F:serine-type endopeptidase activity"/>
    <property type="evidence" value="ECO:0007669"/>
    <property type="project" value="UniProtKB-UniRule"/>
</dbReference>
<dbReference type="Gene3D" id="3.50.30.30">
    <property type="match status" value="1"/>
</dbReference>
<name>Q50HM7_ACTCY</name>
<dbReference type="PROSITE" id="PS00137">
    <property type="entry name" value="SUBTILASE_HIS"/>
    <property type="match status" value="1"/>
</dbReference>
<dbReference type="InterPro" id="IPR017296">
    <property type="entry name" value="Peptidase_S8A_SAM-P45"/>
</dbReference>
<evidence type="ECO:0000256" key="4">
    <source>
        <dbReference type="ARBA" id="ARBA00022825"/>
    </source>
</evidence>
<feature type="region of interest" description="Disordered" evidence="7">
    <location>
        <begin position="551"/>
        <end position="574"/>
    </location>
</feature>
<dbReference type="CDD" id="cd07487">
    <property type="entry name" value="Peptidases_S8_1"/>
    <property type="match status" value="1"/>
</dbReference>
<dbReference type="InterPro" id="IPR050131">
    <property type="entry name" value="Peptidase_S8_subtilisin-like"/>
</dbReference>
<dbReference type="PIRSF" id="PIRSF037852">
    <property type="entry name" value="Subtilisin_rel_SAV5721"/>
    <property type="match status" value="1"/>
</dbReference>
<feature type="region of interest" description="Disordered" evidence="7">
    <location>
        <begin position="783"/>
        <end position="804"/>
    </location>
</feature>
<dbReference type="PROSITE" id="PS51892">
    <property type="entry name" value="SUBTILASE"/>
    <property type="match status" value="1"/>
</dbReference>